<dbReference type="OrthoDB" id="9798754at2"/>
<dbReference type="KEGG" id="alm:AO498_13705"/>
<dbReference type="EMBL" id="CP012836">
    <property type="protein sequence ID" value="AMQ57498.1"/>
    <property type="molecule type" value="Genomic_DNA"/>
</dbReference>
<evidence type="ECO:0000259" key="1">
    <source>
        <dbReference type="Pfam" id="PF04480"/>
    </source>
</evidence>
<accession>A0A142EQU3</accession>
<dbReference type="AlphaFoldDB" id="A0A142EQU3"/>
<dbReference type="PANTHER" id="PTHR38590:SF1">
    <property type="entry name" value="BLL0828 PROTEIN"/>
    <property type="match status" value="1"/>
</dbReference>
<dbReference type="PANTHER" id="PTHR38590">
    <property type="entry name" value="BLL0828 PROTEIN"/>
    <property type="match status" value="1"/>
</dbReference>
<reference evidence="2 3" key="2">
    <citation type="journal article" date="2016" name="Genome Announc.">
        <title>Complete Genome Sequence of Algoriphagus sp. Strain M8-2, Isolated from a Brackish Lake.</title>
        <authorList>
            <person name="Muraguchi Y."/>
            <person name="Kushimoto K."/>
            <person name="Ohtsubo Y."/>
            <person name="Suzuki T."/>
            <person name="Dohra H."/>
            <person name="Kimbara K."/>
            <person name="Shintani M."/>
        </authorList>
    </citation>
    <scope>NUCLEOTIDE SEQUENCE [LARGE SCALE GENOMIC DNA]</scope>
    <source>
        <strain evidence="2 3">M8-2</strain>
    </source>
</reference>
<dbReference type="InterPro" id="IPR011335">
    <property type="entry name" value="Restrct_endonuc-II-like"/>
</dbReference>
<dbReference type="CDD" id="cd01038">
    <property type="entry name" value="Endonuclease_DUF559"/>
    <property type="match status" value="1"/>
</dbReference>
<evidence type="ECO:0000313" key="2">
    <source>
        <dbReference type="EMBL" id="AMQ57498.1"/>
    </source>
</evidence>
<protein>
    <recommendedName>
        <fullName evidence="1">DUF559 domain-containing protein</fullName>
    </recommendedName>
</protein>
<dbReference type="SUPFAM" id="SSF52980">
    <property type="entry name" value="Restriction endonuclease-like"/>
    <property type="match status" value="1"/>
</dbReference>
<dbReference type="Gene3D" id="3.40.960.10">
    <property type="entry name" value="VSR Endonuclease"/>
    <property type="match status" value="1"/>
</dbReference>
<evidence type="ECO:0000313" key="3">
    <source>
        <dbReference type="Proteomes" id="UP000073816"/>
    </source>
</evidence>
<dbReference type="InterPro" id="IPR007569">
    <property type="entry name" value="DUF559"/>
</dbReference>
<dbReference type="RefSeq" id="WP_067548790.1">
    <property type="nucleotide sequence ID" value="NZ_CP012836.1"/>
</dbReference>
<dbReference type="PATRIC" id="fig|1727163.4.peg.2861"/>
<dbReference type="Pfam" id="PF04480">
    <property type="entry name" value="DUF559"/>
    <property type="match status" value="1"/>
</dbReference>
<gene>
    <name evidence="2" type="ORF">AO498_13705</name>
</gene>
<dbReference type="STRING" id="1727163.AO498_13705"/>
<sequence>MSYSENLFYGASPEIHRRAKELRKRMTSAEKVLWHFLKNKSVDGFKFRRQHPINKYIVDFYCHQIKLVIEVDGGIHDEIEQKEYDAGRTSALEEFGLKVIRFRNEEILYRINSVITHISRYLKFEQSINSSKNY</sequence>
<organism evidence="2 3">
    <name type="scientific">Algoriphagus sanaruensis</name>
    <dbReference type="NCBI Taxonomy" id="1727163"/>
    <lineage>
        <taxon>Bacteria</taxon>
        <taxon>Pseudomonadati</taxon>
        <taxon>Bacteroidota</taxon>
        <taxon>Cytophagia</taxon>
        <taxon>Cytophagales</taxon>
        <taxon>Cyclobacteriaceae</taxon>
        <taxon>Algoriphagus</taxon>
    </lineage>
</organism>
<dbReference type="InterPro" id="IPR047216">
    <property type="entry name" value="Endonuclease_DUF559_bact"/>
</dbReference>
<name>A0A142EQU3_9BACT</name>
<reference evidence="3" key="1">
    <citation type="submission" date="2015-09" db="EMBL/GenBank/DDBJ databases">
        <title>Complete sequence of Algoriphagus sp. M8-2.</title>
        <authorList>
            <person name="Shintani M."/>
        </authorList>
    </citation>
    <scope>NUCLEOTIDE SEQUENCE [LARGE SCALE GENOMIC DNA]</scope>
    <source>
        <strain evidence="3">M8-2</strain>
    </source>
</reference>
<feature type="domain" description="DUF559" evidence="1">
    <location>
        <begin position="16"/>
        <end position="122"/>
    </location>
</feature>
<keyword evidence="3" id="KW-1185">Reference proteome</keyword>
<dbReference type="Proteomes" id="UP000073816">
    <property type="component" value="Chromosome"/>
</dbReference>
<proteinExistence type="predicted"/>